<name>A0A1S1UBY5_9BURK</name>
<dbReference type="Proteomes" id="UP000179840">
    <property type="component" value="Unassembled WGS sequence"/>
</dbReference>
<dbReference type="InterPro" id="IPR013022">
    <property type="entry name" value="Xyl_isomerase-like_TIM-brl"/>
</dbReference>
<dbReference type="Gene3D" id="3.20.20.150">
    <property type="entry name" value="Divalent-metal-dependent TIM barrel enzymes"/>
    <property type="match status" value="1"/>
</dbReference>
<accession>A0A1S1UBY5</accession>
<dbReference type="EMBL" id="LFKP01000005">
    <property type="protein sequence ID" value="OHV97638.1"/>
    <property type="molecule type" value="Genomic_DNA"/>
</dbReference>
<organism evidence="2 3">
    <name type="scientific">Janthinobacterium lividum</name>
    <dbReference type="NCBI Taxonomy" id="29581"/>
    <lineage>
        <taxon>Bacteria</taxon>
        <taxon>Pseudomonadati</taxon>
        <taxon>Pseudomonadota</taxon>
        <taxon>Betaproteobacteria</taxon>
        <taxon>Burkholderiales</taxon>
        <taxon>Oxalobacteraceae</taxon>
        <taxon>Janthinobacterium</taxon>
    </lineage>
</organism>
<evidence type="ECO:0000259" key="1">
    <source>
        <dbReference type="Pfam" id="PF01261"/>
    </source>
</evidence>
<dbReference type="SUPFAM" id="SSF51658">
    <property type="entry name" value="Xylose isomerase-like"/>
    <property type="match status" value="1"/>
</dbReference>
<dbReference type="AlphaFoldDB" id="A0A1S1UBY5"/>
<sequence>MSPVLVAASAYGASRVRQLGQSHFIDVVADAGGAGIEIRRELFTSDLPDLARMGAAVAARGLYSVYSTPIELWDADGLLQHELLQQMLDEAARLGARYLKVSLGYYPAAPDLPALKAQLVAAPVALLVENDQTAHGGALATMARFLAAAREAGLPVGLTFDIGNWRWVGEDAQQAARLLAPYVRYVHCKAVLEDGGRLSARAVSEADPTWRAVFAHFAPGVQRAIEFPLDGADLVAETGRYIRMLEAA</sequence>
<evidence type="ECO:0000313" key="2">
    <source>
        <dbReference type="EMBL" id="OHV97638.1"/>
    </source>
</evidence>
<gene>
    <name evidence="2" type="ORF">AKG95_10720</name>
</gene>
<protein>
    <recommendedName>
        <fullName evidence="1">Xylose isomerase-like TIM barrel domain-containing protein</fullName>
    </recommendedName>
</protein>
<dbReference type="Pfam" id="PF01261">
    <property type="entry name" value="AP_endonuc_2"/>
    <property type="match status" value="1"/>
</dbReference>
<feature type="domain" description="Xylose isomerase-like TIM barrel" evidence="1">
    <location>
        <begin position="26"/>
        <end position="196"/>
    </location>
</feature>
<dbReference type="InterPro" id="IPR036237">
    <property type="entry name" value="Xyl_isomerase-like_sf"/>
</dbReference>
<evidence type="ECO:0000313" key="3">
    <source>
        <dbReference type="Proteomes" id="UP000179840"/>
    </source>
</evidence>
<proteinExistence type="predicted"/>
<dbReference type="RefSeq" id="WP_071076794.1">
    <property type="nucleotide sequence ID" value="NZ_LFKP01000005.1"/>
</dbReference>
<comment type="caution">
    <text evidence="2">The sequence shown here is derived from an EMBL/GenBank/DDBJ whole genome shotgun (WGS) entry which is preliminary data.</text>
</comment>
<reference evidence="2 3" key="1">
    <citation type="submission" date="2015-06" db="EMBL/GenBank/DDBJ databases">
        <title>Draft genome sequencing of a biphenyl-degrading bacterium, Janthinobacterium lividum MEG1.</title>
        <authorList>
            <person name="Shimodaira J."/>
            <person name="Hatta T."/>
        </authorList>
    </citation>
    <scope>NUCLEOTIDE SEQUENCE [LARGE SCALE GENOMIC DNA]</scope>
    <source>
        <strain evidence="2 3">MEG1</strain>
    </source>
</reference>